<gene>
    <name evidence="1" type="ORF">ACAOBT_LOCUS31079</name>
</gene>
<evidence type="ECO:0000313" key="1">
    <source>
        <dbReference type="EMBL" id="CAH2009729.1"/>
    </source>
</evidence>
<name>A0A9P0MC37_ACAOB</name>
<keyword evidence="2" id="KW-1185">Reference proteome</keyword>
<protein>
    <submittedName>
        <fullName evidence="1">Uncharacterized protein</fullName>
    </submittedName>
</protein>
<comment type="caution">
    <text evidence="1">The sequence shown here is derived from an EMBL/GenBank/DDBJ whole genome shotgun (WGS) entry which is preliminary data.</text>
</comment>
<organism evidence="1 2">
    <name type="scientific">Acanthoscelides obtectus</name>
    <name type="common">Bean weevil</name>
    <name type="synonym">Bruchus obtectus</name>
    <dbReference type="NCBI Taxonomy" id="200917"/>
    <lineage>
        <taxon>Eukaryota</taxon>
        <taxon>Metazoa</taxon>
        <taxon>Ecdysozoa</taxon>
        <taxon>Arthropoda</taxon>
        <taxon>Hexapoda</taxon>
        <taxon>Insecta</taxon>
        <taxon>Pterygota</taxon>
        <taxon>Neoptera</taxon>
        <taxon>Endopterygota</taxon>
        <taxon>Coleoptera</taxon>
        <taxon>Polyphaga</taxon>
        <taxon>Cucujiformia</taxon>
        <taxon>Chrysomeloidea</taxon>
        <taxon>Chrysomelidae</taxon>
        <taxon>Bruchinae</taxon>
        <taxon>Bruchini</taxon>
        <taxon>Acanthoscelides</taxon>
    </lineage>
</organism>
<sequence>MCFLELSSVTARYLSKARNLPSFSKGFSGVSGPLSRCPRRGISFSRHNIIVSIIGLSEALFCSLSFLFCESNITVISSIRPESTFIKFSAARQENLWYSELL</sequence>
<dbReference type="EMBL" id="CAKOFQ010007910">
    <property type="protein sequence ID" value="CAH2009729.1"/>
    <property type="molecule type" value="Genomic_DNA"/>
</dbReference>
<reference evidence="1" key="1">
    <citation type="submission" date="2022-03" db="EMBL/GenBank/DDBJ databases">
        <authorList>
            <person name="Sayadi A."/>
        </authorList>
    </citation>
    <scope>NUCLEOTIDE SEQUENCE</scope>
</reference>
<proteinExistence type="predicted"/>
<accession>A0A9P0MC37</accession>
<dbReference type="AlphaFoldDB" id="A0A9P0MC37"/>
<evidence type="ECO:0000313" key="2">
    <source>
        <dbReference type="Proteomes" id="UP001152888"/>
    </source>
</evidence>
<dbReference type="Proteomes" id="UP001152888">
    <property type="component" value="Unassembled WGS sequence"/>
</dbReference>